<accession>A0A941DDK8</accession>
<keyword evidence="2" id="KW-1185">Reference proteome</keyword>
<name>A0A941DDK8_9BURK</name>
<dbReference type="RefSeq" id="WP_212683612.1">
    <property type="nucleotide sequence ID" value="NZ_JAGSPM010000003.1"/>
</dbReference>
<organism evidence="1 2">
    <name type="scientific">Undibacterium baiyunense</name>
    <dbReference type="NCBI Taxonomy" id="2828731"/>
    <lineage>
        <taxon>Bacteria</taxon>
        <taxon>Pseudomonadati</taxon>
        <taxon>Pseudomonadota</taxon>
        <taxon>Betaproteobacteria</taxon>
        <taxon>Burkholderiales</taxon>
        <taxon>Oxalobacteraceae</taxon>
        <taxon>Undibacterium</taxon>
    </lineage>
</organism>
<evidence type="ECO:0000313" key="2">
    <source>
        <dbReference type="Proteomes" id="UP000680158"/>
    </source>
</evidence>
<dbReference type="AlphaFoldDB" id="A0A941DDK8"/>
<evidence type="ECO:0000313" key="1">
    <source>
        <dbReference type="EMBL" id="MBR7746260.1"/>
    </source>
</evidence>
<gene>
    <name evidence="1" type="ORF">KDM92_06670</name>
</gene>
<proteinExistence type="predicted"/>
<dbReference type="Proteomes" id="UP000680158">
    <property type="component" value="Unassembled WGS sequence"/>
</dbReference>
<comment type="caution">
    <text evidence="1">The sequence shown here is derived from an EMBL/GenBank/DDBJ whole genome shotgun (WGS) entry which is preliminary data.</text>
</comment>
<sequence>MSGYAPAFGKSLTVVKKESESRKVCDRSNLGQSLRDFSDKTRGKYNEFQNPYYAVIHFILTLHVVVLAEVKSGGSKEQ</sequence>
<protein>
    <submittedName>
        <fullName evidence="1">Uncharacterized protein</fullName>
    </submittedName>
</protein>
<dbReference type="EMBL" id="JAGSPM010000003">
    <property type="protein sequence ID" value="MBR7746260.1"/>
    <property type="molecule type" value="Genomic_DNA"/>
</dbReference>
<reference evidence="1 2" key="1">
    <citation type="submission" date="2021-04" db="EMBL/GenBank/DDBJ databases">
        <title>novel species isolated from subtropical streams in China.</title>
        <authorList>
            <person name="Lu H."/>
        </authorList>
    </citation>
    <scope>NUCLEOTIDE SEQUENCE [LARGE SCALE GENOMIC DNA]</scope>
    <source>
        <strain evidence="1 2">BYS107W</strain>
    </source>
</reference>